<feature type="transmembrane region" description="Helical" evidence="3">
    <location>
        <begin position="140"/>
        <end position="157"/>
    </location>
</feature>
<feature type="transmembrane region" description="Helical" evidence="3">
    <location>
        <begin position="55"/>
        <end position="74"/>
    </location>
</feature>
<name>A0A840ZGE2_9HYPH</name>
<dbReference type="Proteomes" id="UP000583454">
    <property type="component" value="Unassembled WGS sequence"/>
</dbReference>
<organism evidence="5 6">
    <name type="scientific">Methylorubrum rhodinum</name>
    <dbReference type="NCBI Taxonomy" id="29428"/>
    <lineage>
        <taxon>Bacteria</taxon>
        <taxon>Pseudomonadati</taxon>
        <taxon>Pseudomonadota</taxon>
        <taxon>Alphaproteobacteria</taxon>
        <taxon>Hyphomicrobiales</taxon>
        <taxon>Methylobacteriaceae</taxon>
        <taxon>Methylorubrum</taxon>
    </lineage>
</organism>
<keyword evidence="3" id="KW-0812">Transmembrane</keyword>
<evidence type="ECO:0000313" key="6">
    <source>
        <dbReference type="Proteomes" id="UP000583454"/>
    </source>
</evidence>
<dbReference type="AlphaFoldDB" id="A0A840ZGE2"/>
<dbReference type="InterPro" id="IPR050882">
    <property type="entry name" value="Prepilin_peptidase/N-MTase"/>
</dbReference>
<dbReference type="GO" id="GO:0008168">
    <property type="term" value="F:methyltransferase activity"/>
    <property type="evidence" value="ECO:0007669"/>
    <property type="project" value="UniProtKB-KW"/>
</dbReference>
<reference evidence="5 6" key="1">
    <citation type="submission" date="2020-08" db="EMBL/GenBank/DDBJ databases">
        <title>Genomic Encyclopedia of Type Strains, Phase IV (KMG-IV): sequencing the most valuable type-strain genomes for metagenomic binning, comparative biology and taxonomic classification.</title>
        <authorList>
            <person name="Goeker M."/>
        </authorList>
    </citation>
    <scope>NUCLEOTIDE SEQUENCE [LARGE SCALE GENOMIC DNA]</scope>
    <source>
        <strain evidence="5 6">DSM 2163</strain>
    </source>
</reference>
<feature type="transmembrane region" description="Helical" evidence="3">
    <location>
        <begin position="109"/>
        <end position="128"/>
    </location>
</feature>
<dbReference type="EMBL" id="JACHOP010000002">
    <property type="protein sequence ID" value="MBB5756091.1"/>
    <property type="molecule type" value="Genomic_DNA"/>
</dbReference>
<dbReference type="EC" id="2.1.1.-" evidence="5"/>
<feature type="transmembrane region" description="Helical" evidence="3">
    <location>
        <begin position="6"/>
        <end position="24"/>
    </location>
</feature>
<dbReference type="Pfam" id="PF01478">
    <property type="entry name" value="Peptidase_A24"/>
    <property type="match status" value="1"/>
</dbReference>
<dbReference type="GO" id="GO:0006465">
    <property type="term" value="P:signal peptide processing"/>
    <property type="evidence" value="ECO:0007669"/>
    <property type="project" value="TreeGrafter"/>
</dbReference>
<dbReference type="PRINTS" id="PR00864">
    <property type="entry name" value="PREPILNPTASE"/>
</dbReference>
<evidence type="ECO:0000256" key="1">
    <source>
        <dbReference type="ARBA" id="ARBA00005801"/>
    </source>
</evidence>
<keyword evidence="3" id="KW-0472">Membrane</keyword>
<keyword evidence="5" id="KW-0378">Hydrolase</keyword>
<protein>
    <submittedName>
        <fullName evidence="5">Leader peptidase (Prepilin peptidase)/N-methyltransferase</fullName>
        <ecNumber evidence="5">2.1.1.-</ecNumber>
        <ecNumber evidence="5">3.4.23.43</ecNumber>
    </submittedName>
</protein>
<dbReference type="InterPro" id="IPR014032">
    <property type="entry name" value="Peptidase_A24A_bac"/>
</dbReference>
<dbReference type="PANTHER" id="PTHR30487:SF0">
    <property type="entry name" value="PREPILIN LEADER PEPTIDASE_N-METHYLTRANSFERASE-RELATED"/>
    <property type="match status" value="1"/>
</dbReference>
<feature type="domain" description="Prepilin type IV endopeptidase peptidase" evidence="4">
    <location>
        <begin position="17"/>
        <end position="120"/>
    </location>
</feature>
<evidence type="ECO:0000256" key="3">
    <source>
        <dbReference type="SAM" id="Phobius"/>
    </source>
</evidence>
<comment type="similarity">
    <text evidence="1 2">Belongs to the peptidase A24 family.</text>
</comment>
<dbReference type="GO" id="GO:0004190">
    <property type="term" value="F:aspartic-type endopeptidase activity"/>
    <property type="evidence" value="ECO:0007669"/>
    <property type="project" value="UniProtKB-EC"/>
</dbReference>
<comment type="caution">
    <text evidence="5">The sequence shown here is derived from an EMBL/GenBank/DDBJ whole genome shotgun (WGS) entry which is preliminary data.</text>
</comment>
<keyword evidence="5" id="KW-0808">Transferase</keyword>
<evidence type="ECO:0000259" key="4">
    <source>
        <dbReference type="Pfam" id="PF01478"/>
    </source>
</evidence>
<keyword evidence="6" id="KW-1185">Reference proteome</keyword>
<dbReference type="Gene3D" id="1.20.120.1220">
    <property type="match status" value="1"/>
</dbReference>
<evidence type="ECO:0000313" key="5">
    <source>
        <dbReference type="EMBL" id="MBB5756091.1"/>
    </source>
</evidence>
<proteinExistence type="inferred from homology"/>
<accession>A0A840ZGE2</accession>
<dbReference type="RefSeq" id="WP_183565190.1">
    <property type="nucleotide sequence ID" value="NZ_JACHOP010000002.1"/>
</dbReference>
<keyword evidence="5" id="KW-0489">Methyltransferase</keyword>
<sequence length="158" mass="16331">MILDPGSLTLAALPLPITLAVSVIDGRRRIIPDPLNLLLLASGLAVATLREPDPATLAACLAQAAMAFGLLWALRALYTRLRGRTGLGLGDVKFVGAATAWIGLTGLPFLILIASTTALAALALAALAGRQITREFRLPFGPFLAVGLHAALLAGHIP</sequence>
<evidence type="ECO:0000256" key="2">
    <source>
        <dbReference type="RuleBase" id="RU003793"/>
    </source>
</evidence>
<dbReference type="PANTHER" id="PTHR30487">
    <property type="entry name" value="TYPE 4 PREPILIN-LIKE PROTEINS LEADER PEPTIDE-PROCESSING ENZYME"/>
    <property type="match status" value="1"/>
</dbReference>
<dbReference type="InterPro" id="IPR000045">
    <property type="entry name" value="Prepilin_IV_endopep_pep"/>
</dbReference>
<dbReference type="GO" id="GO:0032259">
    <property type="term" value="P:methylation"/>
    <property type="evidence" value="ECO:0007669"/>
    <property type="project" value="UniProtKB-KW"/>
</dbReference>
<keyword evidence="3" id="KW-1133">Transmembrane helix</keyword>
<gene>
    <name evidence="5" type="ORF">HNR00_000787</name>
</gene>
<dbReference type="GO" id="GO:0005886">
    <property type="term" value="C:plasma membrane"/>
    <property type="evidence" value="ECO:0007669"/>
    <property type="project" value="TreeGrafter"/>
</dbReference>
<dbReference type="EC" id="3.4.23.43" evidence="5"/>